<gene>
    <name evidence="2" type="ORF">NSK11_contig00022-0059</name>
</gene>
<dbReference type="EMBL" id="BBYQ01000022">
    <property type="protein sequence ID" value="GAP27715.1"/>
    <property type="molecule type" value="Genomic_DNA"/>
</dbReference>
<dbReference type="InterPro" id="IPR001226">
    <property type="entry name" value="Flavodoxin_CS"/>
</dbReference>
<sequence>MVTAARGPNTLTGFPAADEAVRVESDKHSIAVVYASGRGSTAEIAEFIGAELTSRGFDVEVSSVQRKPDLSGFDTVVLGSAVYHGDFMPPLVIYAYQQLDSLVERDVRLFGVGLSAGDRNRPWRVFGAAVPKRIAMLRDALGAEDYRHFAGRYHRKHLPVRAQIRYFLRGGRRFGDLRDWADIRGWVADLSNSLTPHELTDDVSLITLSHSVIGQH</sequence>
<reference evidence="3" key="1">
    <citation type="submission" date="2015-07" db="EMBL/GenBank/DDBJ databases">
        <title>Nocardia seriolae U-1 whole genome shotgun sequence.</title>
        <authorList>
            <person name="Imajoh M."/>
            <person name="Fukumoto Y."/>
            <person name="Sukeda M."/>
            <person name="Yamane J."/>
            <person name="Yamasaki K."/>
            <person name="Shimizu M."/>
            <person name="Ohnishi K."/>
            <person name="Oshima S."/>
        </authorList>
    </citation>
    <scope>NUCLEOTIDE SEQUENCE [LARGE SCALE GENOMIC DNA]</scope>
    <source>
        <strain evidence="3">U-1</strain>
    </source>
</reference>
<dbReference type="RefSeq" id="WP_196223002.1">
    <property type="nucleotide sequence ID" value="NZ_WMKB01000258.1"/>
</dbReference>
<name>A0ABC9YQV2_9NOCA</name>
<protein>
    <submittedName>
        <fullName evidence="2">Flavodoxin</fullName>
    </submittedName>
</protein>
<evidence type="ECO:0000313" key="2">
    <source>
        <dbReference type="EMBL" id="GAP27715.1"/>
    </source>
</evidence>
<proteinExistence type="predicted"/>
<dbReference type="InterPro" id="IPR029039">
    <property type="entry name" value="Flavoprotein-like_sf"/>
</dbReference>
<dbReference type="Gene3D" id="3.40.50.360">
    <property type="match status" value="1"/>
</dbReference>
<reference evidence="2 3" key="2">
    <citation type="journal article" date="2016" name="Genome Announc.">
        <title>Draft Genome Sequence of Erythromycin- and Oxytetracycline-Sensitive Nocardia seriolae Strain U-1 (NBRC 110359).</title>
        <authorList>
            <person name="Imajoh M."/>
            <person name="Sukeda M."/>
            <person name="Shimizu M."/>
            <person name="Yamane J."/>
            <person name="Ohnishi K."/>
            <person name="Oshima S."/>
        </authorList>
    </citation>
    <scope>NUCLEOTIDE SEQUENCE [LARGE SCALE GENOMIC DNA]</scope>
    <source>
        <strain evidence="2 3">U-1</strain>
    </source>
</reference>
<dbReference type="PANTHER" id="PTHR38030">
    <property type="entry name" value="PROTOPORPHYRINOGEN IX DEHYDROGENASE [MENAQUINONE]"/>
    <property type="match status" value="1"/>
</dbReference>
<dbReference type="SUPFAM" id="SSF52218">
    <property type="entry name" value="Flavoproteins"/>
    <property type="match status" value="1"/>
</dbReference>
<comment type="caution">
    <text evidence="2">The sequence shown here is derived from an EMBL/GenBank/DDBJ whole genome shotgun (WGS) entry which is preliminary data.</text>
</comment>
<feature type="domain" description="Flavodoxin-like" evidence="1">
    <location>
        <begin position="30"/>
        <end position="191"/>
    </location>
</feature>
<dbReference type="InterPro" id="IPR008254">
    <property type="entry name" value="Flavodoxin/NO_synth"/>
</dbReference>
<dbReference type="Pfam" id="PF12724">
    <property type="entry name" value="Flavodoxin_5"/>
    <property type="match status" value="1"/>
</dbReference>
<evidence type="ECO:0000259" key="1">
    <source>
        <dbReference type="PROSITE" id="PS50902"/>
    </source>
</evidence>
<dbReference type="InterPro" id="IPR026816">
    <property type="entry name" value="Flavodoxin_dom"/>
</dbReference>
<dbReference type="PANTHER" id="PTHR38030:SF2">
    <property type="entry name" value="PROTOPORPHYRINOGEN IX DEHYDROGENASE [QUINONE]"/>
    <property type="match status" value="1"/>
</dbReference>
<dbReference type="InterPro" id="IPR052200">
    <property type="entry name" value="Protoporphyrinogen_IX_DH"/>
</dbReference>
<evidence type="ECO:0000313" key="3">
    <source>
        <dbReference type="Proteomes" id="UP000037179"/>
    </source>
</evidence>
<organism evidence="2 3">
    <name type="scientific">Nocardia seriolae</name>
    <dbReference type="NCBI Taxonomy" id="37332"/>
    <lineage>
        <taxon>Bacteria</taxon>
        <taxon>Bacillati</taxon>
        <taxon>Actinomycetota</taxon>
        <taxon>Actinomycetes</taxon>
        <taxon>Mycobacteriales</taxon>
        <taxon>Nocardiaceae</taxon>
        <taxon>Nocardia</taxon>
    </lineage>
</organism>
<dbReference type="PROSITE" id="PS50902">
    <property type="entry name" value="FLAVODOXIN_LIKE"/>
    <property type="match status" value="1"/>
</dbReference>
<dbReference type="Proteomes" id="UP000037179">
    <property type="component" value="Unassembled WGS sequence"/>
</dbReference>
<dbReference type="PROSITE" id="PS00201">
    <property type="entry name" value="FLAVODOXIN"/>
    <property type="match status" value="1"/>
</dbReference>
<accession>A0ABC9YQV2</accession>
<dbReference type="AlphaFoldDB" id="A0ABC9YQV2"/>
<keyword evidence="3" id="KW-1185">Reference proteome</keyword>